<gene>
    <name evidence="2" type="ORF">BVIRIDIS_15500</name>
</gene>
<evidence type="ECO:0000256" key="1">
    <source>
        <dbReference type="SAM" id="MobiDB-lite"/>
    </source>
</evidence>
<feature type="compositionally biased region" description="Polar residues" evidence="1">
    <location>
        <begin position="73"/>
        <end position="84"/>
    </location>
</feature>
<proteinExistence type="predicted"/>
<dbReference type="EMBL" id="LN907867">
    <property type="protein sequence ID" value="CUU42537.1"/>
    <property type="molecule type" value="Genomic_DNA"/>
</dbReference>
<dbReference type="STRING" id="1079.BVIR_2105"/>
<dbReference type="Proteomes" id="UP000065734">
    <property type="component" value="Chromosome I"/>
</dbReference>
<feature type="region of interest" description="Disordered" evidence="1">
    <location>
        <begin position="13"/>
        <end position="91"/>
    </location>
</feature>
<evidence type="ECO:0000313" key="2">
    <source>
        <dbReference type="EMBL" id="CUU42537.1"/>
    </source>
</evidence>
<sequence>MTGWVRDQLRTLARAGRLGRRASAAPVVVPHLGKRAGTAGPAAAGAPPPAPAEAAAPARARPDHSAAAAPGSTVDTIEASSASNAARPIRS</sequence>
<feature type="compositionally biased region" description="Low complexity" evidence="1">
    <location>
        <begin position="13"/>
        <end position="25"/>
    </location>
</feature>
<evidence type="ECO:0000313" key="3">
    <source>
        <dbReference type="Proteomes" id="UP000065734"/>
    </source>
</evidence>
<dbReference type="AlphaFoldDB" id="A0A0P0JCW0"/>
<organism evidence="2 3">
    <name type="scientific">Blastochloris viridis</name>
    <name type="common">Rhodopseudomonas viridis</name>
    <dbReference type="NCBI Taxonomy" id="1079"/>
    <lineage>
        <taxon>Bacteria</taxon>
        <taxon>Pseudomonadati</taxon>
        <taxon>Pseudomonadota</taxon>
        <taxon>Alphaproteobacteria</taxon>
        <taxon>Hyphomicrobiales</taxon>
        <taxon>Blastochloridaceae</taxon>
        <taxon>Blastochloris</taxon>
    </lineage>
</organism>
<keyword evidence="3" id="KW-1185">Reference proteome</keyword>
<feature type="compositionally biased region" description="Low complexity" evidence="1">
    <location>
        <begin position="52"/>
        <end position="71"/>
    </location>
</feature>
<dbReference type="KEGG" id="bvr:BVIR_2105"/>
<accession>A0A0P0JCW0</accession>
<name>A0A0P0JCW0_BLAVI</name>
<feature type="compositionally biased region" description="Low complexity" evidence="1">
    <location>
        <begin position="35"/>
        <end position="45"/>
    </location>
</feature>
<reference evidence="3" key="1">
    <citation type="journal article" date="2016" name="Genome Announc.">
        <title>Revised genome sequence of the purple photosynthetic bacterium Blastochloris viridis.</title>
        <authorList>
            <person name="Liu L.N."/>
            <person name="Faulkner M."/>
            <person name="Liu X."/>
            <person name="Huang F."/>
            <person name="Darby A.C."/>
            <person name="Hall N."/>
        </authorList>
    </citation>
    <scope>NUCLEOTIDE SEQUENCE [LARGE SCALE GENOMIC DNA]</scope>
    <source>
        <strain evidence="3">ATCC 19567 / DSM 133 / F</strain>
    </source>
</reference>
<protein>
    <submittedName>
        <fullName evidence="2">Uncharacterized protein</fullName>
    </submittedName>
</protein>